<accession>A0A9D4NZY8</accession>
<evidence type="ECO:0000313" key="3">
    <source>
        <dbReference type="EMBL" id="KAH7641551.1"/>
    </source>
</evidence>
<dbReference type="PANTHER" id="PTHR13561">
    <property type="entry name" value="DNA REPLICATION REGULATOR DPB11-RELATED"/>
    <property type="match status" value="1"/>
</dbReference>
<dbReference type="InterPro" id="IPR059215">
    <property type="entry name" value="BRCT2_TopBP1-like"/>
</dbReference>
<comment type="caution">
    <text evidence="3">The sequence shown here is derived from an EMBL/GenBank/DDBJ whole genome shotgun (WGS) entry which is preliminary data.</text>
</comment>
<dbReference type="CDD" id="cd17731">
    <property type="entry name" value="BRCT_TopBP1_rpt2_like"/>
    <property type="match status" value="1"/>
</dbReference>
<protein>
    <recommendedName>
        <fullName evidence="2">BRCT domain-containing protein</fullName>
    </recommendedName>
</protein>
<feature type="domain" description="BRCT" evidence="2">
    <location>
        <begin position="342"/>
        <end position="433"/>
    </location>
</feature>
<reference evidence="3" key="2">
    <citation type="journal article" date="2021" name="World Allergy Organ. J.">
        <title>Chromosome-level assembly of Dermatophagoides farinae genome and transcriptome reveals two novel allergens Der f 37 and Der f 39.</title>
        <authorList>
            <person name="Chen J."/>
            <person name="Cai Z."/>
            <person name="Fan D."/>
            <person name="Hu J."/>
            <person name="Hou Y."/>
            <person name="He Y."/>
            <person name="Zhang Z."/>
            <person name="Zhao Z."/>
            <person name="Gao P."/>
            <person name="Hu W."/>
            <person name="Sun J."/>
            <person name="Li J."/>
            <person name="Ji K."/>
        </authorList>
    </citation>
    <scope>NUCLEOTIDE SEQUENCE</scope>
    <source>
        <strain evidence="3">JKM2019</strain>
    </source>
</reference>
<evidence type="ECO:0000256" key="1">
    <source>
        <dbReference type="ARBA" id="ARBA00022737"/>
    </source>
</evidence>
<dbReference type="InterPro" id="IPR036420">
    <property type="entry name" value="BRCT_dom_sf"/>
</dbReference>
<dbReference type="GO" id="GO:0006270">
    <property type="term" value="P:DNA replication initiation"/>
    <property type="evidence" value="ECO:0007669"/>
    <property type="project" value="TreeGrafter"/>
</dbReference>
<feature type="domain" description="BRCT" evidence="2">
    <location>
        <begin position="615"/>
        <end position="666"/>
    </location>
</feature>
<dbReference type="AlphaFoldDB" id="A0A9D4NZY8"/>
<dbReference type="Pfam" id="PF00533">
    <property type="entry name" value="BRCT"/>
    <property type="match status" value="3"/>
</dbReference>
<gene>
    <name evidence="3" type="ORF">HUG17_4596</name>
</gene>
<dbReference type="Proteomes" id="UP000828236">
    <property type="component" value="Unassembled WGS sequence"/>
</dbReference>
<keyword evidence="1" id="KW-0677">Repeat</keyword>
<dbReference type="SUPFAM" id="SSF52113">
    <property type="entry name" value="BRCT domain"/>
    <property type="match status" value="4"/>
</dbReference>
<organism evidence="3">
    <name type="scientific">Dermatophagoides farinae</name>
    <name type="common">American house dust mite</name>
    <dbReference type="NCBI Taxonomy" id="6954"/>
    <lineage>
        <taxon>Eukaryota</taxon>
        <taxon>Metazoa</taxon>
        <taxon>Ecdysozoa</taxon>
        <taxon>Arthropoda</taxon>
        <taxon>Chelicerata</taxon>
        <taxon>Arachnida</taxon>
        <taxon>Acari</taxon>
        <taxon>Acariformes</taxon>
        <taxon>Sarcoptiformes</taxon>
        <taxon>Astigmata</taxon>
        <taxon>Psoroptidia</taxon>
        <taxon>Analgoidea</taxon>
        <taxon>Pyroglyphidae</taxon>
        <taxon>Dermatophagoidinae</taxon>
        <taxon>Dermatophagoides</taxon>
    </lineage>
</organism>
<dbReference type="Gene3D" id="3.40.50.10190">
    <property type="entry name" value="BRCT domain"/>
    <property type="match status" value="5"/>
</dbReference>
<name>A0A9D4NZY8_DERFA</name>
<evidence type="ECO:0000259" key="2">
    <source>
        <dbReference type="PROSITE" id="PS50172"/>
    </source>
</evidence>
<dbReference type="GO" id="GO:0007095">
    <property type="term" value="P:mitotic G2 DNA damage checkpoint signaling"/>
    <property type="evidence" value="ECO:0007669"/>
    <property type="project" value="TreeGrafter"/>
</dbReference>
<reference evidence="3" key="1">
    <citation type="submission" date="2020-06" db="EMBL/GenBank/DDBJ databases">
        <authorList>
            <person name="Ji K."/>
            <person name="Li J."/>
        </authorList>
    </citation>
    <scope>NUCLEOTIDE SEQUENCE</scope>
    <source>
        <strain evidence="3">JKM2019</strain>
        <tissue evidence="3">Whole body</tissue>
    </source>
</reference>
<dbReference type="SMART" id="SM00292">
    <property type="entry name" value="BRCT"/>
    <property type="match status" value="4"/>
</dbReference>
<feature type="domain" description="BRCT" evidence="2">
    <location>
        <begin position="197"/>
        <end position="287"/>
    </location>
</feature>
<feature type="domain" description="BRCT" evidence="2">
    <location>
        <begin position="103"/>
        <end position="177"/>
    </location>
</feature>
<proteinExistence type="predicted"/>
<dbReference type="PANTHER" id="PTHR13561:SF20">
    <property type="entry name" value="DNA TOPOISOMERASE 2-BINDING PROTEIN 1"/>
    <property type="match status" value="1"/>
</dbReference>
<dbReference type="GO" id="GO:0033314">
    <property type="term" value="P:mitotic DNA replication checkpoint signaling"/>
    <property type="evidence" value="ECO:0007669"/>
    <property type="project" value="TreeGrafter"/>
</dbReference>
<dbReference type="EMBL" id="SDOV01000004">
    <property type="protein sequence ID" value="KAH7641551.1"/>
    <property type="molecule type" value="Genomic_DNA"/>
</dbReference>
<dbReference type="PROSITE" id="PS50172">
    <property type="entry name" value="BRCT"/>
    <property type="match status" value="4"/>
</dbReference>
<dbReference type="InterPro" id="IPR001357">
    <property type="entry name" value="BRCT_dom"/>
</dbReference>
<sequence length="836" mass="96237">MKFLFLTFESNQTTSPPDIMQKAFISIEKRKFKPRWISFEMMKSTSNRLPYVEIIIVTDRFDDEVLNFFHDKCRIVGPLIITYCDNDICPCPQSSIPQRTWPIYSQCMRGLEVTTSDIPTTKRQFIENRVKLMSGHYHENLHINTSVLVSDSVLTRKARAAAENHIPIVTVDWIESCWIKYQHEYKQANEDSIISKYRLPIFHGLNIVLSGLNERDKISNIVESNGGKYHSVLKIKPVLPNTILLLPEKRGEKYLNAKRLNIPCLLPKWLDDSIQASFALPFENYMIDNLMDEDSPTTTTTNVMNKRAKTVKIVSSTGSAETKTESNNLESIIKEISESNQSSDQIFDGNSIHATGFDENVLIMIRNCAKKFGAFFYDSLCDSVTDIIVGPNITKTSFQKLSESEYSNHLVSIDWFIDRIRLRDLCSQNNYLIHSYSQLKDQSSSITNITSQQKKSDPFEELGILNVDPNQLEKLIKLKDEISKENSNEKKSQRFHYLLGNDPDDTDSPDFVWNHQKKLNASRTINETDWMRPTTSNDMNIYDDNDMMLMADNNEVAALNLQENQSSSHSFNDQIQTVNTTAVFMFSEFNVNSKTKWEKIAHDVLNIIVKDDRILTKDVTHLILNRPRSTEKVFSAIAAGAFILKPEYIYESILSKKLLAEENYQWGMDSDVPSSSSSSSSNTQLNEFQLMKVAIEWKHEIVKNNRKVFEDLKILLLDPMYDDAHLNSCANILRAGGANVITIFDKSSELLESFMSKIIDSIDLAIINPNWKEKPKLHRKHFMNLVDYFHQKDRLANSCVIVRFISQGPKNANMETLRQRYPITNEDVRNHLSKFY</sequence>